<reference evidence="4 5" key="1">
    <citation type="journal article" date="2015" name="Int. J. Syst. Evol. Microbiol.">
        <title>Revisiting Corynebacterium glyciniphilum (ex Kubota et al., 1972) sp. nov., nom. rev., isolated from putrefied banana.</title>
        <authorList>
            <person name="Al-Dilaimi A."/>
            <person name="Bednarz H."/>
            <person name="Lomker A."/>
            <person name="Niehaus K."/>
            <person name="Kalinowski J."/>
            <person name="Ruckert C."/>
        </authorList>
    </citation>
    <scope>NUCLEOTIDE SEQUENCE [LARGE SCALE GENOMIC DNA]</scope>
    <source>
        <strain evidence="4">AJ 3170</strain>
    </source>
</reference>
<feature type="transmembrane region" description="Helical" evidence="2">
    <location>
        <begin position="170"/>
        <end position="192"/>
    </location>
</feature>
<keyword evidence="5" id="KW-1185">Reference proteome</keyword>
<gene>
    <name evidence="4" type="primary">aftD</name>
    <name evidence="4" type="ORF">CGLY_14830</name>
</gene>
<dbReference type="Proteomes" id="UP000023703">
    <property type="component" value="Chromosome"/>
</dbReference>
<feature type="transmembrane region" description="Helical" evidence="2">
    <location>
        <begin position="231"/>
        <end position="251"/>
    </location>
</feature>
<dbReference type="RefSeq" id="WP_052540354.1">
    <property type="nucleotide sequence ID" value="NZ_CP006842.1"/>
</dbReference>
<feature type="transmembrane region" description="Helical" evidence="2">
    <location>
        <begin position="117"/>
        <end position="135"/>
    </location>
</feature>
<feature type="region of interest" description="Disordered" evidence="1">
    <location>
        <begin position="710"/>
        <end position="737"/>
    </location>
</feature>
<feature type="transmembrane region" description="Helical" evidence="2">
    <location>
        <begin position="377"/>
        <end position="399"/>
    </location>
</feature>
<dbReference type="KEGG" id="cgy:CGLY_14830"/>
<dbReference type="Pfam" id="PF11847">
    <property type="entry name" value="GT-C_AftD"/>
    <property type="match status" value="1"/>
</dbReference>
<proteinExistence type="predicted"/>
<keyword evidence="2" id="KW-0812">Transmembrane</keyword>
<feature type="transmembrane region" description="Helical" evidence="2">
    <location>
        <begin position="411"/>
        <end position="430"/>
    </location>
</feature>
<feature type="transmembrane region" description="Helical" evidence="2">
    <location>
        <begin position="328"/>
        <end position="350"/>
    </location>
</feature>
<feature type="transmembrane region" description="Helical" evidence="2">
    <location>
        <begin position="294"/>
        <end position="316"/>
    </location>
</feature>
<feature type="transmembrane region" description="Helical" evidence="2">
    <location>
        <begin position="1162"/>
        <end position="1184"/>
    </location>
</feature>
<feature type="region of interest" description="Disordered" evidence="1">
    <location>
        <begin position="1178"/>
        <end position="1197"/>
    </location>
</feature>
<dbReference type="eggNOG" id="COG4981">
    <property type="taxonomic scope" value="Bacteria"/>
</dbReference>
<keyword evidence="2" id="KW-1133">Transmembrane helix</keyword>
<evidence type="ECO:0000256" key="1">
    <source>
        <dbReference type="SAM" id="MobiDB-lite"/>
    </source>
</evidence>
<sequence length="1197" mass="125698">MTLSRRGWGLAGLLWLLLSLLQGTGLTVADTKHDLTANPWGFLTQALSPWTDVFPLGQLQNQAYGYLFPQGLFFALLDPLPDWLTQRLWWALLLFLAFAGVVKLLEATGTGSRMSRVVAAVLFALSPRIITTLGAISSEAWTVALVPWIMLPVVRVLLPGPRPTTRRLAVAGLGSAVAVLCLGAVNAVATLAAVVPAVLWWLTQGVFATGGTAGTGTAASVRRRTAWRFAAWWVPGGVLACFWWVGPLVILGRYSPPFTDYIEAAGLTSHWFNLGEVLRGTTSWTAFLSTERQAGFALATEALFVAATLAVALLGLAGMAGARGRLPFAGSWLVILGAGVAVFGLAAAPFSPVADQVQVFLDGAGAPLRNLHKFDPLIHLPLVVGVAHVLGGLTVPRNATAWLHPEKDRSVVATTAVVLVVAVATAPAWTGRLVPEDGYRGVPSSWQAAADWLNDPANGADQTRTMILPEARTARQNWGNTRDEPAQALLDVPWVVRDAVPLVPPEAIRGLDGLQREFVADGAAGANPALADALAQQGVGYLLVRTDLARTADTPGARAVLRTLTESAAADGFTEVADFGDGDDEADIRIFRVDGAGDAGAGPHVVDADDLEITAGGPEVLPRLTAADAAAGRPSRDRILVQDVPENTGDVPPDTVTDTPALREHNYGNVTGAESDIRAVDDARNTRNPVRDYPTGLDDADLTQVRERGGRITASSSAADPTSLGGAEPYSGPSAAVDGVTETAWRPGTGSPINQTLTIDLGEPHTQMSLSARAAGSPVRVQATTYLDGETVASTTTLVPGYREADSTDRPIVLPSGEADRVELRIVGSWGDPALSEITLTELASGQDVTPRRDIVVPAGAGTPQRWVLGQEIYEFEMRRVITVPEGAEPVTVALNSDRCAAGRNTASTIDGTPVNCGDSVTLEPGEHEVRSRDRWVSLEVQSDRAAPEADDAESASDDRIVVTSTAVNTGRAAEINGTSLDSVTINGWQQGWIVPAGVADDMSDEDIVSAVEVSFTATDTYQRWLGAGLLGALVLLLGWLCAWWPGRRSSGGDRVAATSVVRDGPTQHLLTGAGTLALSVGVAGLPGGIVGAATMVLVLGVPAGLRRLPERTTASRGARLLRRLTRPATLAMILGTAGAVMMVRGSWGGGDYAGYSWIPELLFLGCVVATACGAVSTSPTSAVRGHTRRQPDRSDM</sequence>
<feature type="domain" description="Alpha-(1-&gt;3)-arabinofuranosyltransferase N-terminal GT-C" evidence="3">
    <location>
        <begin position="15"/>
        <end position="690"/>
    </location>
</feature>
<dbReference type="STRING" id="1404245.CGLY_14830"/>
<dbReference type="AlphaFoldDB" id="X5DXT7"/>
<accession>X5DXT7</accession>
<keyword evidence="4" id="KW-0808">Transferase</keyword>
<evidence type="ECO:0000259" key="3">
    <source>
        <dbReference type="Pfam" id="PF11847"/>
    </source>
</evidence>
<dbReference type="GO" id="GO:0016740">
    <property type="term" value="F:transferase activity"/>
    <property type="evidence" value="ECO:0007669"/>
    <property type="project" value="UniProtKB-KW"/>
</dbReference>
<dbReference type="HOGENOM" id="CLU_003192_1_0_11"/>
<evidence type="ECO:0000256" key="2">
    <source>
        <dbReference type="SAM" id="Phobius"/>
    </source>
</evidence>
<keyword evidence="2" id="KW-0472">Membrane</keyword>
<evidence type="ECO:0000313" key="5">
    <source>
        <dbReference type="Proteomes" id="UP000023703"/>
    </source>
</evidence>
<feature type="transmembrane region" description="Helical" evidence="2">
    <location>
        <begin position="198"/>
        <end position="219"/>
    </location>
</feature>
<feature type="transmembrane region" description="Helical" evidence="2">
    <location>
        <begin position="88"/>
        <end position="105"/>
    </location>
</feature>
<feature type="transmembrane region" description="Helical" evidence="2">
    <location>
        <begin position="1090"/>
        <end position="1109"/>
    </location>
</feature>
<protein>
    <submittedName>
        <fullName evidence="4">Putative arabinofuranosyltransferase D</fullName>
    </submittedName>
</protein>
<feature type="transmembrane region" description="Helical" evidence="2">
    <location>
        <begin position="141"/>
        <end position="158"/>
    </location>
</feature>
<dbReference type="EMBL" id="CP006842">
    <property type="protein sequence ID" value="AHW65402.1"/>
    <property type="molecule type" value="Genomic_DNA"/>
</dbReference>
<organism evidence="4 5">
    <name type="scientific">Corynebacterium glyciniphilum AJ 3170</name>
    <dbReference type="NCBI Taxonomy" id="1404245"/>
    <lineage>
        <taxon>Bacteria</taxon>
        <taxon>Bacillati</taxon>
        <taxon>Actinomycetota</taxon>
        <taxon>Actinomycetes</taxon>
        <taxon>Mycobacteriales</taxon>
        <taxon>Corynebacteriaceae</taxon>
        <taxon>Corynebacterium</taxon>
    </lineage>
</organism>
<dbReference type="InterPro" id="IPR008979">
    <property type="entry name" value="Galactose-bd-like_sf"/>
</dbReference>
<dbReference type="InterPro" id="IPR021798">
    <property type="entry name" value="AftD_N"/>
</dbReference>
<dbReference type="Gene3D" id="2.60.120.260">
    <property type="entry name" value="Galactose-binding domain-like"/>
    <property type="match status" value="1"/>
</dbReference>
<name>X5DXT7_9CORY</name>
<dbReference type="SUPFAM" id="SSF49785">
    <property type="entry name" value="Galactose-binding domain-like"/>
    <property type="match status" value="1"/>
</dbReference>
<feature type="transmembrane region" description="Helical" evidence="2">
    <location>
        <begin position="1130"/>
        <end position="1150"/>
    </location>
</feature>
<evidence type="ECO:0000313" key="4">
    <source>
        <dbReference type="EMBL" id="AHW65402.1"/>
    </source>
</evidence>